<keyword evidence="3" id="KW-1185">Reference proteome</keyword>
<organism evidence="2 3">
    <name type="scientific">Lyophyllum shimeji</name>
    <name type="common">Hon-shimeji</name>
    <name type="synonym">Tricholoma shimeji</name>
    <dbReference type="NCBI Taxonomy" id="47721"/>
    <lineage>
        <taxon>Eukaryota</taxon>
        <taxon>Fungi</taxon>
        <taxon>Dikarya</taxon>
        <taxon>Basidiomycota</taxon>
        <taxon>Agaricomycotina</taxon>
        <taxon>Agaricomycetes</taxon>
        <taxon>Agaricomycetidae</taxon>
        <taxon>Agaricales</taxon>
        <taxon>Tricholomatineae</taxon>
        <taxon>Lyophyllaceae</taxon>
        <taxon>Lyophyllum</taxon>
    </lineage>
</organism>
<proteinExistence type="predicted"/>
<evidence type="ECO:0000313" key="3">
    <source>
        <dbReference type="Proteomes" id="UP001063166"/>
    </source>
</evidence>
<dbReference type="AlphaFoldDB" id="A0A9P3UV06"/>
<dbReference type="EMBL" id="BRPK01000021">
    <property type="protein sequence ID" value="GLB45325.1"/>
    <property type="molecule type" value="Genomic_DNA"/>
</dbReference>
<accession>A0A9P3UV06</accession>
<comment type="caution">
    <text evidence="2">The sequence shown here is derived from an EMBL/GenBank/DDBJ whole genome shotgun (WGS) entry which is preliminary data.</text>
</comment>
<evidence type="ECO:0000313" key="2">
    <source>
        <dbReference type="EMBL" id="GLB45325.1"/>
    </source>
</evidence>
<protein>
    <submittedName>
        <fullName evidence="2">Uncharacterized protein</fullName>
    </submittedName>
</protein>
<gene>
    <name evidence="2" type="ORF">LshimejAT787_2100850</name>
</gene>
<dbReference type="Proteomes" id="UP001063166">
    <property type="component" value="Unassembled WGS sequence"/>
</dbReference>
<feature type="region of interest" description="Disordered" evidence="1">
    <location>
        <begin position="54"/>
        <end position="104"/>
    </location>
</feature>
<feature type="compositionally biased region" description="Basic and acidic residues" evidence="1">
    <location>
        <begin position="85"/>
        <end position="97"/>
    </location>
</feature>
<evidence type="ECO:0000256" key="1">
    <source>
        <dbReference type="SAM" id="MobiDB-lite"/>
    </source>
</evidence>
<name>A0A9P3UV06_LYOSH</name>
<sequence>MRGATYGDSDMNAEERYPAFAIAQRNSILWVLAWHVGRITTYKEQTLFEGYLDSSSSRLDEDKQLSTRPSSLQGGYPQVLGAPDFPKRLADSSEHDQPNPGGHI</sequence>
<reference evidence="2" key="1">
    <citation type="submission" date="2022-07" db="EMBL/GenBank/DDBJ databases">
        <title>The genome of Lyophyllum shimeji provides insight into the initial evolution of ectomycorrhizal fungal genome.</title>
        <authorList>
            <person name="Kobayashi Y."/>
            <person name="Shibata T."/>
            <person name="Hirakawa H."/>
            <person name="Shigenobu S."/>
            <person name="Nishiyama T."/>
            <person name="Yamada A."/>
            <person name="Hasebe M."/>
            <person name="Kawaguchi M."/>
        </authorList>
    </citation>
    <scope>NUCLEOTIDE SEQUENCE</scope>
    <source>
        <strain evidence="2">AT787</strain>
    </source>
</reference>